<name>A0A9P4QTM4_9PLEO</name>
<feature type="transmembrane region" description="Helical" evidence="3">
    <location>
        <begin position="304"/>
        <end position="324"/>
    </location>
</feature>
<feature type="transmembrane region" description="Helical" evidence="3">
    <location>
        <begin position="149"/>
        <end position="165"/>
    </location>
</feature>
<feature type="transmembrane region" description="Helical" evidence="3">
    <location>
        <begin position="216"/>
        <end position="236"/>
    </location>
</feature>
<dbReference type="EMBL" id="ML996211">
    <property type="protein sequence ID" value="KAF2730721.1"/>
    <property type="molecule type" value="Genomic_DNA"/>
</dbReference>
<sequence>PQDKGTAAWLVLLGASITEVVSCCMSKNYGVFRDYYFTHAPFTGIDILVVAGGVSEGCLALVISFLLSLIKRRPAWRKRMMILGMLPCVLGSSIGGAFSNQAWQIIVSQGAVYGSGAGTMSASAVSYVDGWFDKRQSFAYGVMYGMSRLIETFLPFVYVASLHSFGQRGTLLGHGCGALLLSTIALFCVRPRTPEPPKQQPVESTRDYSFAKRASFYLLGSSTILQALVLNLPAIYLPSFTTELGYSAAQGAITIAMFNLATWVGGFCFGLLADHRRSFYSSLFLGTVLSGLIVIFFWAEAKSLMAIVVFAFIYGWASGGFVSLRSRFANTIVGDSKDQAMTVFGTFTIARGVRLITIGGFIGQALVDESVERRLMDYRMRKWVHLMLFVGFGMLAA</sequence>
<gene>
    <name evidence="5" type="ORF">EJ04DRAFT_394407</name>
</gene>
<comment type="subcellular location">
    <subcellularLocation>
        <location evidence="1">Membrane</location>
        <topology evidence="1">Multi-pass membrane protein</topology>
    </subcellularLocation>
</comment>
<accession>A0A9P4QTM4</accession>
<feature type="transmembrane region" description="Helical" evidence="3">
    <location>
        <begin position="105"/>
        <end position="128"/>
    </location>
</feature>
<evidence type="ECO:0000256" key="2">
    <source>
        <dbReference type="ARBA" id="ARBA00006727"/>
    </source>
</evidence>
<feature type="transmembrane region" description="Helical" evidence="3">
    <location>
        <begin position="47"/>
        <end position="70"/>
    </location>
</feature>
<dbReference type="SUPFAM" id="SSF103473">
    <property type="entry name" value="MFS general substrate transporter"/>
    <property type="match status" value="1"/>
</dbReference>
<dbReference type="GO" id="GO:0016020">
    <property type="term" value="C:membrane"/>
    <property type="evidence" value="ECO:0007669"/>
    <property type="project" value="UniProtKB-SubCell"/>
</dbReference>
<comment type="caution">
    <text evidence="5">The sequence shown here is derived from an EMBL/GenBank/DDBJ whole genome shotgun (WGS) entry which is preliminary data.</text>
</comment>
<dbReference type="AlphaFoldDB" id="A0A9P4QTM4"/>
<dbReference type="InterPro" id="IPR011701">
    <property type="entry name" value="MFS"/>
</dbReference>
<dbReference type="OrthoDB" id="2213137at2759"/>
<dbReference type="GO" id="GO:0022857">
    <property type="term" value="F:transmembrane transporter activity"/>
    <property type="evidence" value="ECO:0007669"/>
    <property type="project" value="InterPro"/>
</dbReference>
<dbReference type="InterPro" id="IPR036259">
    <property type="entry name" value="MFS_trans_sf"/>
</dbReference>
<dbReference type="PANTHER" id="PTHR11360">
    <property type="entry name" value="MONOCARBOXYLATE TRANSPORTER"/>
    <property type="match status" value="1"/>
</dbReference>
<evidence type="ECO:0000256" key="1">
    <source>
        <dbReference type="ARBA" id="ARBA00004141"/>
    </source>
</evidence>
<dbReference type="Pfam" id="PF07690">
    <property type="entry name" value="MFS_1"/>
    <property type="match status" value="1"/>
</dbReference>
<organism evidence="5 6">
    <name type="scientific">Polyplosphaeria fusca</name>
    <dbReference type="NCBI Taxonomy" id="682080"/>
    <lineage>
        <taxon>Eukaryota</taxon>
        <taxon>Fungi</taxon>
        <taxon>Dikarya</taxon>
        <taxon>Ascomycota</taxon>
        <taxon>Pezizomycotina</taxon>
        <taxon>Dothideomycetes</taxon>
        <taxon>Pleosporomycetidae</taxon>
        <taxon>Pleosporales</taxon>
        <taxon>Tetraplosphaeriaceae</taxon>
        <taxon>Polyplosphaeria</taxon>
    </lineage>
</organism>
<dbReference type="InterPro" id="IPR020846">
    <property type="entry name" value="MFS_dom"/>
</dbReference>
<evidence type="ECO:0000256" key="3">
    <source>
        <dbReference type="SAM" id="Phobius"/>
    </source>
</evidence>
<dbReference type="InterPro" id="IPR050327">
    <property type="entry name" value="Proton-linked_MCT"/>
</dbReference>
<dbReference type="Proteomes" id="UP000799444">
    <property type="component" value="Unassembled WGS sequence"/>
</dbReference>
<dbReference type="Gene3D" id="1.20.1250.20">
    <property type="entry name" value="MFS general substrate transporter like domains"/>
    <property type="match status" value="2"/>
</dbReference>
<feature type="transmembrane region" description="Helical" evidence="3">
    <location>
        <begin position="279"/>
        <end position="298"/>
    </location>
</feature>
<comment type="similarity">
    <text evidence="2">Belongs to the major facilitator superfamily. Monocarboxylate porter (TC 2.A.1.13) family.</text>
</comment>
<dbReference type="PANTHER" id="PTHR11360:SF287">
    <property type="entry name" value="MFS MONOCARBOXYLATE TRANSPORTER"/>
    <property type="match status" value="1"/>
</dbReference>
<keyword evidence="3" id="KW-0472">Membrane</keyword>
<dbReference type="PROSITE" id="PS50850">
    <property type="entry name" value="MFS"/>
    <property type="match status" value="1"/>
</dbReference>
<feature type="transmembrane region" description="Helical" evidence="3">
    <location>
        <begin position="248"/>
        <end position="272"/>
    </location>
</feature>
<reference evidence="5" key="1">
    <citation type="journal article" date="2020" name="Stud. Mycol.">
        <title>101 Dothideomycetes genomes: a test case for predicting lifestyles and emergence of pathogens.</title>
        <authorList>
            <person name="Haridas S."/>
            <person name="Albert R."/>
            <person name="Binder M."/>
            <person name="Bloem J."/>
            <person name="Labutti K."/>
            <person name="Salamov A."/>
            <person name="Andreopoulos B."/>
            <person name="Baker S."/>
            <person name="Barry K."/>
            <person name="Bills G."/>
            <person name="Bluhm B."/>
            <person name="Cannon C."/>
            <person name="Castanera R."/>
            <person name="Culley D."/>
            <person name="Daum C."/>
            <person name="Ezra D."/>
            <person name="Gonzalez J."/>
            <person name="Henrissat B."/>
            <person name="Kuo A."/>
            <person name="Liang C."/>
            <person name="Lipzen A."/>
            <person name="Lutzoni F."/>
            <person name="Magnuson J."/>
            <person name="Mondo S."/>
            <person name="Nolan M."/>
            <person name="Ohm R."/>
            <person name="Pangilinan J."/>
            <person name="Park H.-J."/>
            <person name="Ramirez L."/>
            <person name="Alfaro M."/>
            <person name="Sun H."/>
            <person name="Tritt A."/>
            <person name="Yoshinaga Y."/>
            <person name="Zwiers L.-H."/>
            <person name="Turgeon B."/>
            <person name="Goodwin S."/>
            <person name="Spatafora J."/>
            <person name="Crous P."/>
            <person name="Grigoriev I."/>
        </authorList>
    </citation>
    <scope>NUCLEOTIDE SEQUENCE</scope>
    <source>
        <strain evidence="5">CBS 125425</strain>
    </source>
</reference>
<feature type="transmembrane region" description="Helical" evidence="3">
    <location>
        <begin position="82"/>
        <end position="99"/>
    </location>
</feature>
<evidence type="ECO:0000313" key="6">
    <source>
        <dbReference type="Proteomes" id="UP000799444"/>
    </source>
</evidence>
<evidence type="ECO:0000313" key="5">
    <source>
        <dbReference type="EMBL" id="KAF2730721.1"/>
    </source>
</evidence>
<proteinExistence type="inferred from homology"/>
<keyword evidence="3" id="KW-1133">Transmembrane helix</keyword>
<feature type="non-terminal residue" evidence="5">
    <location>
        <position position="397"/>
    </location>
</feature>
<evidence type="ECO:0000259" key="4">
    <source>
        <dbReference type="PROSITE" id="PS50850"/>
    </source>
</evidence>
<feature type="non-terminal residue" evidence="5">
    <location>
        <position position="1"/>
    </location>
</feature>
<keyword evidence="6" id="KW-1185">Reference proteome</keyword>
<feature type="domain" description="Major facilitator superfamily (MFS) profile" evidence="4">
    <location>
        <begin position="215"/>
        <end position="397"/>
    </location>
</feature>
<keyword evidence="3" id="KW-0812">Transmembrane</keyword>
<feature type="transmembrane region" description="Helical" evidence="3">
    <location>
        <begin position="171"/>
        <end position="189"/>
    </location>
</feature>
<protein>
    <submittedName>
        <fullName evidence="5">MFS general substrate transporter</fullName>
    </submittedName>
</protein>